<dbReference type="SUPFAM" id="SSF69065">
    <property type="entry name" value="RNase III domain-like"/>
    <property type="match status" value="1"/>
</dbReference>
<dbReference type="AlphaFoldDB" id="A0A9W4GA05"/>
<dbReference type="SMART" id="SM00358">
    <property type="entry name" value="DSRM"/>
    <property type="match status" value="1"/>
</dbReference>
<evidence type="ECO:0000256" key="6">
    <source>
        <dbReference type="ARBA" id="ARBA00022759"/>
    </source>
</evidence>
<keyword evidence="9" id="KW-0460">Magnesium</keyword>
<dbReference type="GO" id="GO:0046872">
    <property type="term" value="F:metal ion binding"/>
    <property type="evidence" value="ECO:0007669"/>
    <property type="project" value="UniProtKB-KW"/>
</dbReference>
<dbReference type="GO" id="GO:0006397">
    <property type="term" value="P:mRNA processing"/>
    <property type="evidence" value="ECO:0007669"/>
    <property type="project" value="UniProtKB-UniRule"/>
</dbReference>
<dbReference type="GO" id="GO:0003725">
    <property type="term" value="F:double-stranded RNA binding"/>
    <property type="evidence" value="ECO:0007669"/>
    <property type="project" value="TreeGrafter"/>
</dbReference>
<evidence type="ECO:0000256" key="1">
    <source>
        <dbReference type="ARBA" id="ARBA00000109"/>
    </source>
</evidence>
<dbReference type="SUPFAM" id="SSF54768">
    <property type="entry name" value="dsRNA-binding domain-like"/>
    <property type="match status" value="1"/>
</dbReference>
<evidence type="ECO:0000313" key="13">
    <source>
        <dbReference type="Proteomes" id="UP001153719"/>
    </source>
</evidence>
<dbReference type="NCBIfam" id="TIGR02191">
    <property type="entry name" value="RNaseIII"/>
    <property type="match status" value="1"/>
</dbReference>
<feature type="domain" description="DRBM" evidence="10">
    <location>
        <begin position="321"/>
        <end position="390"/>
    </location>
</feature>
<keyword evidence="6 9" id="KW-0255">Endonuclease</keyword>
<dbReference type="EMBL" id="LR882967">
    <property type="protein sequence ID" value="CAD5984597.1"/>
    <property type="molecule type" value="Genomic_DNA"/>
</dbReference>
<dbReference type="KEGG" id="ppsu:NO713_05296"/>
<feature type="active site" evidence="9">
    <location>
        <position position="209"/>
    </location>
</feature>
<dbReference type="PANTHER" id="PTHR11207:SF0">
    <property type="entry name" value="RIBONUCLEASE 3"/>
    <property type="match status" value="1"/>
</dbReference>
<keyword evidence="13" id="KW-1185">Reference proteome</keyword>
<dbReference type="HAMAP" id="MF_00104">
    <property type="entry name" value="RNase_III"/>
    <property type="match status" value="1"/>
</dbReference>
<dbReference type="CDD" id="cd00593">
    <property type="entry name" value="RIBOc"/>
    <property type="match status" value="1"/>
</dbReference>
<feature type="binding site" evidence="9">
    <location>
        <position position="277"/>
    </location>
    <ligand>
        <name>Mg(2+)</name>
        <dbReference type="ChEBI" id="CHEBI:18420"/>
    </ligand>
</feature>
<dbReference type="SMART" id="SM00535">
    <property type="entry name" value="RIBOc"/>
    <property type="match status" value="1"/>
</dbReference>
<evidence type="ECO:0000259" key="11">
    <source>
        <dbReference type="PROSITE" id="PS50142"/>
    </source>
</evidence>
<keyword evidence="4 9" id="KW-0507">mRNA processing</keyword>
<dbReference type="InterPro" id="IPR000999">
    <property type="entry name" value="RNase_III_dom"/>
</dbReference>
<dbReference type="PROSITE" id="PS00517">
    <property type="entry name" value="RNASE_3_1"/>
    <property type="match status" value="1"/>
</dbReference>
<dbReference type="InterPro" id="IPR036389">
    <property type="entry name" value="RNase_III_sf"/>
</dbReference>
<dbReference type="InterPro" id="IPR011907">
    <property type="entry name" value="RNase_III"/>
</dbReference>
<comment type="similarity">
    <text evidence="2">Belongs to the ribonuclease III family.</text>
</comment>
<keyword evidence="9" id="KW-0479">Metal-binding</keyword>
<evidence type="ECO:0000256" key="8">
    <source>
        <dbReference type="ARBA" id="ARBA00022884"/>
    </source>
</evidence>
<comment type="catalytic activity">
    <reaction evidence="1 9">
        <text>Endonucleolytic cleavage to 5'-phosphomonoester.</text>
        <dbReference type="EC" id="3.1.26.3"/>
    </reaction>
</comment>
<dbReference type="PROSITE" id="PS50142">
    <property type="entry name" value="RNASE_3_2"/>
    <property type="match status" value="1"/>
</dbReference>
<keyword evidence="8 9" id="KW-0694">RNA-binding</keyword>
<accession>A0A9W4GA05</accession>
<dbReference type="GO" id="GO:0004525">
    <property type="term" value="F:ribonuclease III activity"/>
    <property type="evidence" value="ECO:0007669"/>
    <property type="project" value="UniProtKB-UniRule"/>
</dbReference>
<dbReference type="GO" id="GO:0005737">
    <property type="term" value="C:cytoplasm"/>
    <property type="evidence" value="ECO:0007669"/>
    <property type="project" value="UniProtKB-SubCell"/>
</dbReference>
<dbReference type="FunFam" id="1.10.1520.10:FF:000001">
    <property type="entry name" value="Ribonuclease 3"/>
    <property type="match status" value="1"/>
</dbReference>
<name>A0A9W4GA05_9CYAN</name>
<dbReference type="Pfam" id="PF18731">
    <property type="entry name" value="HEPN_Swt1"/>
    <property type="match status" value="1"/>
</dbReference>
<keyword evidence="5 9" id="KW-0540">Nuclease</keyword>
<keyword evidence="7 9" id="KW-0378">Hydrolase</keyword>
<comment type="function">
    <text evidence="9">Digests double-stranded RNA. Involved in the processing of primary rRNA transcript to yield the immediate precursors to the large and small rRNAs (23S and 16S). Processes some mRNAs, and tRNAs when they are encoded in the rRNA operon. Processes pre-crRNA and tracrRNA of type II CRISPR loci if present in the organism.</text>
</comment>
<dbReference type="PROSITE" id="PS50137">
    <property type="entry name" value="DS_RBD"/>
    <property type="match status" value="1"/>
</dbReference>
<dbReference type="Gene3D" id="3.30.160.20">
    <property type="match status" value="1"/>
</dbReference>
<dbReference type="EC" id="3.1.26.3" evidence="9"/>
<dbReference type="Pfam" id="PF14622">
    <property type="entry name" value="Ribonucleas_3_3"/>
    <property type="match status" value="1"/>
</dbReference>
<comment type="subcellular location">
    <subcellularLocation>
        <location evidence="9">Cytoplasm</location>
    </subcellularLocation>
</comment>
<comment type="cofactor">
    <cofactor evidence="9">
        <name>Mg(2+)</name>
        <dbReference type="ChEBI" id="CHEBI:18420"/>
    </cofactor>
</comment>
<keyword evidence="3 9" id="KW-0698">rRNA processing</keyword>
<dbReference type="InterPro" id="IPR041650">
    <property type="entry name" value="HEPN_Swt1"/>
</dbReference>
<dbReference type="InterPro" id="IPR014720">
    <property type="entry name" value="dsRBD_dom"/>
</dbReference>
<dbReference type="PANTHER" id="PTHR11207">
    <property type="entry name" value="RIBONUCLEASE III"/>
    <property type="match status" value="1"/>
</dbReference>
<keyword evidence="9" id="KW-0819">tRNA processing</keyword>
<evidence type="ECO:0000256" key="5">
    <source>
        <dbReference type="ARBA" id="ARBA00022722"/>
    </source>
</evidence>
<keyword evidence="9" id="KW-0963">Cytoplasm</keyword>
<dbReference type="Proteomes" id="UP001153719">
    <property type="component" value="Chromosome"/>
</dbReference>
<dbReference type="RefSeq" id="WP_254175005.1">
    <property type="nucleotide sequence ID" value="NZ_LR882967.1"/>
</dbReference>
<evidence type="ECO:0000259" key="10">
    <source>
        <dbReference type="PROSITE" id="PS50137"/>
    </source>
</evidence>
<feature type="binding site" evidence="9">
    <location>
        <position position="280"/>
    </location>
    <ligand>
        <name>Mg(2+)</name>
        <dbReference type="ChEBI" id="CHEBI:18420"/>
    </ligand>
</feature>
<dbReference type="CDD" id="cd10845">
    <property type="entry name" value="DSRM_RNAse_III_family"/>
    <property type="match status" value="1"/>
</dbReference>
<feature type="binding site" evidence="9">
    <location>
        <position position="205"/>
    </location>
    <ligand>
        <name>Mg(2+)</name>
        <dbReference type="ChEBI" id="CHEBI:18420"/>
    </ligand>
</feature>
<evidence type="ECO:0000256" key="9">
    <source>
        <dbReference type="HAMAP-Rule" id="MF_00104"/>
    </source>
</evidence>
<evidence type="ECO:0000256" key="2">
    <source>
        <dbReference type="ARBA" id="ARBA00010183"/>
    </source>
</evidence>
<dbReference type="GO" id="GO:0008033">
    <property type="term" value="P:tRNA processing"/>
    <property type="evidence" value="ECO:0007669"/>
    <property type="project" value="UniProtKB-KW"/>
</dbReference>
<protein>
    <recommendedName>
        <fullName evidence="9">Ribonuclease 3</fullName>
        <ecNumber evidence="9">3.1.26.3</ecNumber>
    </recommendedName>
    <alternativeName>
        <fullName evidence="9">Ribonuclease III</fullName>
        <shortName evidence="9">RNase III</shortName>
    </alternativeName>
</protein>
<gene>
    <name evidence="9 12" type="primary">rnc</name>
    <name evidence="12" type="ORF">NO713_05296</name>
</gene>
<evidence type="ECO:0000256" key="7">
    <source>
        <dbReference type="ARBA" id="ARBA00022801"/>
    </source>
</evidence>
<dbReference type="GO" id="GO:0010468">
    <property type="term" value="P:regulation of gene expression"/>
    <property type="evidence" value="ECO:0007669"/>
    <property type="project" value="TreeGrafter"/>
</dbReference>
<dbReference type="Gene3D" id="1.10.1520.10">
    <property type="entry name" value="Ribonuclease III domain"/>
    <property type="match status" value="1"/>
</dbReference>
<evidence type="ECO:0000313" key="12">
    <source>
        <dbReference type="EMBL" id="CAD5984597.1"/>
    </source>
</evidence>
<reference evidence="12" key="1">
    <citation type="submission" date="2020-09" db="EMBL/GenBank/DDBJ databases">
        <authorList>
            <person name="Blom J."/>
        </authorList>
    </citation>
    <scope>NUCLEOTIDE SEQUENCE</scope>
    <source>
        <strain evidence="12">No.713</strain>
    </source>
</reference>
<dbReference type="Pfam" id="PF00035">
    <property type="entry name" value="dsrm"/>
    <property type="match status" value="1"/>
</dbReference>
<comment type="subunit">
    <text evidence="9">Homodimer.</text>
</comment>
<feature type="active site" evidence="9">
    <location>
        <position position="280"/>
    </location>
</feature>
<organism evidence="12 13">
    <name type="scientific">Planktothrix pseudagardhii</name>
    <dbReference type="NCBI Taxonomy" id="132604"/>
    <lineage>
        <taxon>Bacteria</taxon>
        <taxon>Bacillati</taxon>
        <taxon>Cyanobacteriota</taxon>
        <taxon>Cyanophyceae</taxon>
        <taxon>Oscillatoriophycideae</taxon>
        <taxon>Oscillatoriales</taxon>
        <taxon>Microcoleaceae</taxon>
        <taxon>Planktothrix</taxon>
    </lineage>
</organism>
<feature type="domain" description="RNase III" evidence="11">
    <location>
        <begin position="158"/>
        <end position="291"/>
    </location>
</feature>
<dbReference type="GO" id="GO:0006364">
    <property type="term" value="P:rRNA processing"/>
    <property type="evidence" value="ECO:0007669"/>
    <property type="project" value="UniProtKB-UniRule"/>
</dbReference>
<evidence type="ECO:0000256" key="4">
    <source>
        <dbReference type="ARBA" id="ARBA00022664"/>
    </source>
</evidence>
<sequence length="393" mass="44967">MKLSNNERIGQCLTLLSQVLSPYLEEKMRLVYGNAWFSQVKQCISNKNNSNRSDEEILQDVSVLLSVINQRWDKVFKTYLSPERGLVNELIEVRNKWAHNNCFSADDTFRALDSIHRLLVKIGAEQQEKQVDVHKQSVLKLLIQEKSHSTQSNISQGDQKIREELKELLDIIPFQDPKLLFRALTHRSYMFENPTKTEGDNEQLEFLGDSVLQFLAGDFVYEKYLGEAEGILTQKREKIVSNEALAIVAQDFNLGKWMKLGRGEELTGRTNPSLLSNTLEAVIGAYYKDSGIDAVWEWLKPMLEQLETIKIEANSSNISTDAKNRFQEWAIINHKQNPEYCVIHESGSDHDKVFGVEVRVNDRVYGYGKATRKKEAEKQAANVALQKLGLIDS</sequence>
<keyword evidence="9" id="KW-0699">rRNA-binding</keyword>
<dbReference type="GO" id="GO:0019843">
    <property type="term" value="F:rRNA binding"/>
    <property type="evidence" value="ECO:0007669"/>
    <property type="project" value="UniProtKB-KW"/>
</dbReference>
<evidence type="ECO:0000256" key="3">
    <source>
        <dbReference type="ARBA" id="ARBA00022552"/>
    </source>
</evidence>
<proteinExistence type="inferred from homology"/>